<dbReference type="AlphaFoldDB" id="A0A482WXY5"/>
<organism evidence="1 2">
    <name type="scientific">Laodelphax striatellus</name>
    <name type="common">Small brown planthopper</name>
    <name type="synonym">Delphax striatella</name>
    <dbReference type="NCBI Taxonomy" id="195883"/>
    <lineage>
        <taxon>Eukaryota</taxon>
        <taxon>Metazoa</taxon>
        <taxon>Ecdysozoa</taxon>
        <taxon>Arthropoda</taxon>
        <taxon>Hexapoda</taxon>
        <taxon>Insecta</taxon>
        <taxon>Pterygota</taxon>
        <taxon>Neoptera</taxon>
        <taxon>Paraneoptera</taxon>
        <taxon>Hemiptera</taxon>
        <taxon>Auchenorrhyncha</taxon>
        <taxon>Fulgoroidea</taxon>
        <taxon>Delphacidae</taxon>
        <taxon>Criomorphinae</taxon>
        <taxon>Laodelphax</taxon>
    </lineage>
</organism>
<protein>
    <submittedName>
        <fullName evidence="1">Uncharacterized protein</fullName>
    </submittedName>
</protein>
<proteinExistence type="predicted"/>
<dbReference type="Proteomes" id="UP000291343">
    <property type="component" value="Unassembled WGS sequence"/>
</dbReference>
<keyword evidence="2" id="KW-1185">Reference proteome</keyword>
<dbReference type="OrthoDB" id="443318at2759"/>
<dbReference type="STRING" id="195883.A0A482WXY5"/>
<reference evidence="1 2" key="1">
    <citation type="journal article" date="2017" name="Gigascience">
        <title>Genome sequence of the small brown planthopper, Laodelphax striatellus.</title>
        <authorList>
            <person name="Zhu J."/>
            <person name="Jiang F."/>
            <person name="Wang X."/>
            <person name="Yang P."/>
            <person name="Bao Y."/>
            <person name="Zhao W."/>
            <person name="Wang W."/>
            <person name="Lu H."/>
            <person name="Wang Q."/>
            <person name="Cui N."/>
            <person name="Li J."/>
            <person name="Chen X."/>
            <person name="Luo L."/>
            <person name="Yu J."/>
            <person name="Kang L."/>
            <person name="Cui F."/>
        </authorList>
    </citation>
    <scope>NUCLEOTIDE SEQUENCE [LARGE SCALE GENOMIC DNA]</scope>
    <source>
        <strain evidence="1">Lst14</strain>
    </source>
</reference>
<sequence>MEIILQGLFIGNGWPDPVDMLKYDNYLYELGLIDFNAKVEFSNAQRLAVDLIEKEKCEEAADAINQIVGGSGGSTGGGLWGPPKRLDFFMRIILQRTTGYYLCLSIDRKRAEIHAVGYE</sequence>
<evidence type="ECO:0000313" key="2">
    <source>
        <dbReference type="Proteomes" id="UP000291343"/>
    </source>
</evidence>
<name>A0A482WXY5_LAOST</name>
<dbReference type="EMBL" id="QKKF02022802">
    <property type="protein sequence ID" value="RZF38156.1"/>
    <property type="molecule type" value="Genomic_DNA"/>
</dbReference>
<dbReference type="InParanoid" id="A0A482WXY5"/>
<evidence type="ECO:0000313" key="1">
    <source>
        <dbReference type="EMBL" id="RZF38156.1"/>
    </source>
</evidence>
<gene>
    <name evidence="1" type="ORF">LSTR_LSTR005517</name>
</gene>
<accession>A0A482WXY5</accession>
<comment type="caution">
    <text evidence="1">The sequence shown here is derived from an EMBL/GenBank/DDBJ whole genome shotgun (WGS) entry which is preliminary data.</text>
</comment>